<feature type="non-terminal residue" evidence="1">
    <location>
        <position position="74"/>
    </location>
</feature>
<dbReference type="GO" id="GO:0003964">
    <property type="term" value="F:RNA-directed DNA polymerase activity"/>
    <property type="evidence" value="ECO:0007669"/>
    <property type="project" value="UniProtKB-KW"/>
</dbReference>
<keyword evidence="1" id="KW-0255">Endonuclease</keyword>
<proteinExistence type="predicted"/>
<keyword evidence="1" id="KW-0378">Hydrolase</keyword>
<reference evidence="1 2" key="1">
    <citation type="journal article" date="2015" name="Genome Biol. Evol.">
        <title>The genome of winter moth (Operophtera brumata) provides a genomic perspective on sexual dimorphism and phenology.</title>
        <authorList>
            <person name="Derks M.F."/>
            <person name="Smit S."/>
            <person name="Salis L."/>
            <person name="Schijlen E."/>
            <person name="Bossers A."/>
            <person name="Mateman C."/>
            <person name="Pijl A.S."/>
            <person name="de Ridder D."/>
            <person name="Groenen M.A."/>
            <person name="Visser M.E."/>
            <person name="Megens H.J."/>
        </authorList>
    </citation>
    <scope>NUCLEOTIDE SEQUENCE [LARGE SCALE GENOMIC DNA]</scope>
    <source>
        <strain evidence="1">WM2013NL</strain>
        <tissue evidence="1">Head and thorax</tissue>
    </source>
</reference>
<dbReference type="GO" id="GO:0004519">
    <property type="term" value="F:endonuclease activity"/>
    <property type="evidence" value="ECO:0007669"/>
    <property type="project" value="UniProtKB-KW"/>
</dbReference>
<sequence length="74" mass="8557">LVGHISRLTDNRWTIQTRQWKGPAGKINVGRAYRWADDIIQMAGKNCMNIGKDSEKWKKAFTREGVRISKPEEN</sequence>
<evidence type="ECO:0000313" key="2">
    <source>
        <dbReference type="Proteomes" id="UP000037510"/>
    </source>
</evidence>
<evidence type="ECO:0000313" key="1">
    <source>
        <dbReference type="EMBL" id="KOB60838.1"/>
    </source>
</evidence>
<organism evidence="1 2">
    <name type="scientific">Operophtera brumata</name>
    <name type="common">Winter moth</name>
    <name type="synonym">Phalaena brumata</name>
    <dbReference type="NCBI Taxonomy" id="104452"/>
    <lineage>
        <taxon>Eukaryota</taxon>
        <taxon>Metazoa</taxon>
        <taxon>Ecdysozoa</taxon>
        <taxon>Arthropoda</taxon>
        <taxon>Hexapoda</taxon>
        <taxon>Insecta</taxon>
        <taxon>Pterygota</taxon>
        <taxon>Neoptera</taxon>
        <taxon>Endopterygota</taxon>
        <taxon>Lepidoptera</taxon>
        <taxon>Glossata</taxon>
        <taxon>Ditrysia</taxon>
        <taxon>Geometroidea</taxon>
        <taxon>Geometridae</taxon>
        <taxon>Larentiinae</taxon>
        <taxon>Operophtera</taxon>
    </lineage>
</organism>
<gene>
    <name evidence="1" type="ORF">OBRU01_25226</name>
</gene>
<feature type="non-terminal residue" evidence="1">
    <location>
        <position position="1"/>
    </location>
</feature>
<keyword evidence="2" id="KW-1185">Reference proteome</keyword>
<keyword evidence="1" id="KW-0540">Nuclease</keyword>
<keyword evidence="1" id="KW-0548">Nucleotidyltransferase</keyword>
<comment type="caution">
    <text evidence="1">The sequence shown here is derived from an EMBL/GenBank/DDBJ whole genome shotgun (WGS) entry which is preliminary data.</text>
</comment>
<dbReference type="AlphaFoldDB" id="A0A0L7KBU4"/>
<accession>A0A0L7KBU4</accession>
<name>A0A0L7KBU4_OPEBR</name>
<protein>
    <submittedName>
        <fullName evidence="1">Endonuclease-reverse transcriptase</fullName>
    </submittedName>
</protein>
<dbReference type="Proteomes" id="UP000037510">
    <property type="component" value="Unassembled WGS sequence"/>
</dbReference>
<dbReference type="EMBL" id="JTDY01010141">
    <property type="protein sequence ID" value="KOB60838.1"/>
    <property type="molecule type" value="Genomic_DNA"/>
</dbReference>
<keyword evidence="1" id="KW-0808">Transferase</keyword>
<keyword evidence="1" id="KW-0695">RNA-directed DNA polymerase</keyword>